<evidence type="ECO:0008006" key="3">
    <source>
        <dbReference type="Google" id="ProtNLM"/>
    </source>
</evidence>
<protein>
    <recommendedName>
        <fullName evidence="3">FAD-binding domain-containing protein</fullName>
    </recommendedName>
</protein>
<name>A0A069PB61_9BURK</name>
<dbReference type="Gene3D" id="3.50.50.60">
    <property type="entry name" value="FAD/NAD(P)-binding domain"/>
    <property type="match status" value="1"/>
</dbReference>
<comment type="caution">
    <text evidence="1">The sequence shown here is derived from an EMBL/GenBank/DDBJ whole genome shotgun (WGS) entry which is preliminary data.</text>
</comment>
<dbReference type="SUPFAM" id="SSF51905">
    <property type="entry name" value="FAD/NAD(P)-binding domain"/>
    <property type="match status" value="1"/>
</dbReference>
<dbReference type="EMBL" id="JFHC01000126">
    <property type="protein sequence ID" value="KDR37895.1"/>
    <property type="molecule type" value="Genomic_DNA"/>
</dbReference>
<dbReference type="AlphaFoldDB" id="A0A069PB61"/>
<dbReference type="Gene3D" id="3.30.9.100">
    <property type="match status" value="1"/>
</dbReference>
<sequence length="389" mass="42605">MLPGGALALSKLFDDFSRLLRDAGANVTDFGKRMRYEFAGQDPLPEREVGIDIHICTRPLVESVVRRSVEACEGIIILDGRRVTGLVWSDEERTVNGVRCATQEGVAEIHAADLVVDASGRGEVTLEFLKLLGRSQPPETTIGVDYNYATSIVEFADGEPDELTILTFPNSPDSTRSGVLVKREDERFFVTMCGRGADAPPTEWAAFVEFAATLPTDSLHRALKRATLHGKITQFAFQESRWRHFDKVDSWPRGLIAIGDAVCRFNPIHAQGMTVAAKAAVVLRDVVAACRGSDDPLDRLMEELMTQVNPVIANVWELAALPDLAFPDARGQRPHDLNESLAYQSQLGKAAVLDHGVQKLLLEVIGLVTPGEALRAPDVVEKVKRLTAT</sequence>
<proteinExistence type="predicted"/>
<keyword evidence="2" id="KW-1185">Reference proteome</keyword>
<organism evidence="1 2">
    <name type="scientific">Caballeronia glathei</name>
    <dbReference type="NCBI Taxonomy" id="60547"/>
    <lineage>
        <taxon>Bacteria</taxon>
        <taxon>Pseudomonadati</taxon>
        <taxon>Pseudomonadota</taxon>
        <taxon>Betaproteobacteria</taxon>
        <taxon>Burkholderiales</taxon>
        <taxon>Burkholderiaceae</taxon>
        <taxon>Caballeronia</taxon>
    </lineage>
</organism>
<gene>
    <name evidence="1" type="ORF">BG61_05870</name>
</gene>
<accession>A0A069PB61</accession>
<dbReference type="Proteomes" id="UP000027466">
    <property type="component" value="Unassembled WGS sequence"/>
</dbReference>
<reference evidence="1 2" key="1">
    <citation type="submission" date="2014-03" db="EMBL/GenBank/DDBJ databases">
        <title>Draft Genome Sequences of Four Burkholderia Strains.</title>
        <authorList>
            <person name="Liu X.Y."/>
            <person name="Li C.X."/>
            <person name="Xu J.H."/>
        </authorList>
    </citation>
    <scope>NUCLEOTIDE SEQUENCE [LARGE SCALE GENOMIC DNA]</scope>
    <source>
        <strain evidence="1 2">DSM 50014</strain>
    </source>
</reference>
<evidence type="ECO:0000313" key="2">
    <source>
        <dbReference type="Proteomes" id="UP000027466"/>
    </source>
</evidence>
<dbReference type="InterPro" id="IPR036188">
    <property type="entry name" value="FAD/NAD-bd_sf"/>
</dbReference>
<evidence type="ECO:0000313" key="1">
    <source>
        <dbReference type="EMBL" id="KDR37895.1"/>
    </source>
</evidence>